<dbReference type="InterPro" id="IPR040976">
    <property type="entry name" value="Pkinase_fungal"/>
</dbReference>
<dbReference type="GeneID" id="64592606"/>
<evidence type="ECO:0000313" key="2">
    <source>
        <dbReference type="EMBL" id="KAG1785677.1"/>
    </source>
</evidence>
<evidence type="ECO:0000259" key="1">
    <source>
        <dbReference type="Pfam" id="PF17667"/>
    </source>
</evidence>
<dbReference type="Proteomes" id="UP000719766">
    <property type="component" value="Unassembled WGS sequence"/>
</dbReference>
<feature type="domain" description="Fungal-type protein kinase" evidence="1">
    <location>
        <begin position="151"/>
        <end position="337"/>
    </location>
</feature>
<comment type="caution">
    <text evidence="2">The sequence shown here is derived from an EMBL/GenBank/DDBJ whole genome shotgun (WGS) entry which is preliminary data.</text>
</comment>
<organism evidence="2 3">
    <name type="scientific">Suillus plorans</name>
    <dbReference type="NCBI Taxonomy" id="116603"/>
    <lineage>
        <taxon>Eukaryota</taxon>
        <taxon>Fungi</taxon>
        <taxon>Dikarya</taxon>
        <taxon>Basidiomycota</taxon>
        <taxon>Agaricomycotina</taxon>
        <taxon>Agaricomycetes</taxon>
        <taxon>Agaricomycetidae</taxon>
        <taxon>Boletales</taxon>
        <taxon>Suillineae</taxon>
        <taxon>Suillaceae</taxon>
        <taxon>Suillus</taxon>
    </lineage>
</organism>
<dbReference type="AlphaFoldDB" id="A0A9P7AB00"/>
<keyword evidence="3" id="KW-1185">Reference proteome</keyword>
<name>A0A9P7AB00_9AGAM</name>
<evidence type="ECO:0000313" key="3">
    <source>
        <dbReference type="Proteomes" id="UP000719766"/>
    </source>
</evidence>
<proteinExistence type="predicted"/>
<protein>
    <recommendedName>
        <fullName evidence="1">Fungal-type protein kinase domain-containing protein</fullName>
    </recommendedName>
</protein>
<dbReference type="OrthoDB" id="2739948at2759"/>
<gene>
    <name evidence="2" type="ORF">HD556DRAFT_1249387</name>
</gene>
<accession>A0A9P7AB00</accession>
<reference evidence="2" key="1">
    <citation type="journal article" date="2020" name="New Phytol.">
        <title>Comparative genomics reveals dynamic genome evolution in host specialist ectomycorrhizal fungi.</title>
        <authorList>
            <person name="Lofgren L.A."/>
            <person name="Nguyen N.H."/>
            <person name="Vilgalys R."/>
            <person name="Ruytinx J."/>
            <person name="Liao H.L."/>
            <person name="Branco S."/>
            <person name="Kuo A."/>
            <person name="LaButti K."/>
            <person name="Lipzen A."/>
            <person name="Andreopoulos W."/>
            <person name="Pangilinan J."/>
            <person name="Riley R."/>
            <person name="Hundley H."/>
            <person name="Na H."/>
            <person name="Barry K."/>
            <person name="Grigoriev I.V."/>
            <person name="Stajich J.E."/>
            <person name="Kennedy P.G."/>
        </authorList>
    </citation>
    <scope>NUCLEOTIDE SEQUENCE</scope>
    <source>
        <strain evidence="2">S12</strain>
    </source>
</reference>
<sequence>MGKEMKGYFIGPMPVGEFLQEFLPTSQIPDYDPLSFNFVVGAFSDMISVKNEEHAYKPFINTITPFAPQLSFVDIHNHPDTQNCLKIDSVVFNIKPDVCVYPDGREPSSHNCNVSATEIIIEFEWSNSHDAFCDPSGVNSVISCTEKGMDTLGQIMSYTAAQLGTQFHTHTFSLLIVRDHACIIRWDREGAIVTSAIDYNNEPHLADFFHHYTQASPEMCGVDTSIMLASDEEASITRSSLNIPNTTCMLKVNVPNAEGSGSLTLIFPQPATKSHSPIGRWTRVCPAFDLVNKKVVMFKDSWRVSLPDVLPEGETYKLLKSHKVSHIANCIAYHDVPPSIPQQSTQTAKFRCARWASPHLPLTPHTLHHLVLDIVGTKLTDFESSH</sequence>
<dbReference type="EMBL" id="JABBWE010000105">
    <property type="protein sequence ID" value="KAG1785677.1"/>
    <property type="molecule type" value="Genomic_DNA"/>
</dbReference>
<dbReference type="Pfam" id="PF17667">
    <property type="entry name" value="Pkinase_fungal"/>
    <property type="match status" value="1"/>
</dbReference>
<dbReference type="RefSeq" id="XP_041153160.1">
    <property type="nucleotide sequence ID" value="XM_041298842.1"/>
</dbReference>